<organism evidence="3 4">
    <name type="scientific">Desulfovibrio porci</name>
    <dbReference type="NCBI Taxonomy" id="2605782"/>
    <lineage>
        <taxon>Bacteria</taxon>
        <taxon>Pseudomonadati</taxon>
        <taxon>Thermodesulfobacteriota</taxon>
        <taxon>Desulfovibrionia</taxon>
        <taxon>Desulfovibrionales</taxon>
        <taxon>Desulfovibrionaceae</taxon>
        <taxon>Desulfovibrio</taxon>
    </lineage>
</organism>
<keyword evidence="1" id="KW-0238">DNA-binding</keyword>
<dbReference type="GO" id="GO:0006355">
    <property type="term" value="P:regulation of DNA-templated transcription"/>
    <property type="evidence" value="ECO:0007669"/>
    <property type="project" value="InterPro"/>
</dbReference>
<dbReference type="Proteomes" id="UP000477488">
    <property type="component" value="Unassembled WGS sequence"/>
</dbReference>
<keyword evidence="4" id="KW-1185">Reference proteome</keyword>
<proteinExistence type="predicted"/>
<sequence length="129" mass="13843">MKADLFHCFANGSLAASGNQWALADAPWTEHKDFPGVFLKNLAGPELTQGLLTCHLVRIEALQKIGRHTHGQRLELHEVVAGSGVCRTPEGEIAYAPGVMAVLPANVPHEVRAGEHGLCLFAKFVTLPA</sequence>
<dbReference type="Gene3D" id="2.60.120.10">
    <property type="entry name" value="Jelly Rolls"/>
    <property type="match status" value="1"/>
</dbReference>
<dbReference type="Pfam" id="PF02311">
    <property type="entry name" value="AraC_binding"/>
    <property type="match status" value="1"/>
</dbReference>
<comment type="caution">
    <text evidence="3">The sequence shown here is derived from an EMBL/GenBank/DDBJ whole genome shotgun (WGS) entry which is preliminary data.</text>
</comment>
<reference evidence="3 4" key="1">
    <citation type="submission" date="2019-09" db="EMBL/GenBank/DDBJ databases">
        <title>In-depth cultivation of the pig gut microbiome towards novel bacterial diversity and tailored functional studies.</title>
        <authorList>
            <person name="Wylensek D."/>
            <person name="Hitch T.C.A."/>
            <person name="Clavel T."/>
        </authorList>
    </citation>
    <scope>NUCLEOTIDE SEQUENCE [LARGE SCALE GENOMIC DNA]</scope>
    <source>
        <strain evidence="3 4">PG-178-WT-4</strain>
    </source>
</reference>
<protein>
    <submittedName>
        <fullName evidence="3">Cupin</fullName>
    </submittedName>
</protein>
<dbReference type="SUPFAM" id="SSF51182">
    <property type="entry name" value="RmlC-like cupins"/>
    <property type="match status" value="1"/>
</dbReference>
<evidence type="ECO:0000313" key="4">
    <source>
        <dbReference type="Proteomes" id="UP000477488"/>
    </source>
</evidence>
<evidence type="ECO:0000259" key="2">
    <source>
        <dbReference type="Pfam" id="PF02311"/>
    </source>
</evidence>
<evidence type="ECO:0000256" key="1">
    <source>
        <dbReference type="ARBA" id="ARBA00023125"/>
    </source>
</evidence>
<dbReference type="AlphaFoldDB" id="A0A6L5XMJ5"/>
<feature type="domain" description="AraC-type arabinose-binding/dimerisation" evidence="2">
    <location>
        <begin position="63"/>
        <end position="115"/>
    </location>
</feature>
<dbReference type="InterPro" id="IPR011051">
    <property type="entry name" value="RmlC_Cupin_sf"/>
</dbReference>
<gene>
    <name evidence="3" type="ORF">FYJ44_10160</name>
</gene>
<evidence type="ECO:0000313" key="3">
    <source>
        <dbReference type="EMBL" id="MSS28388.1"/>
    </source>
</evidence>
<dbReference type="InterPro" id="IPR014710">
    <property type="entry name" value="RmlC-like_jellyroll"/>
</dbReference>
<dbReference type="EMBL" id="VUMH01000010">
    <property type="protein sequence ID" value="MSS28388.1"/>
    <property type="molecule type" value="Genomic_DNA"/>
</dbReference>
<dbReference type="GO" id="GO:0003677">
    <property type="term" value="F:DNA binding"/>
    <property type="evidence" value="ECO:0007669"/>
    <property type="project" value="UniProtKB-KW"/>
</dbReference>
<accession>A0A6L5XMJ5</accession>
<dbReference type="InterPro" id="IPR003313">
    <property type="entry name" value="AraC-bd"/>
</dbReference>
<dbReference type="RefSeq" id="WP_154511742.1">
    <property type="nucleotide sequence ID" value="NZ_JAXELC010000037.1"/>
</dbReference>
<name>A0A6L5XMJ5_9BACT</name>